<keyword evidence="4" id="KW-0862">Zinc</keyword>
<dbReference type="GO" id="GO:0008235">
    <property type="term" value="F:metalloexopeptidase activity"/>
    <property type="evidence" value="ECO:0007669"/>
    <property type="project" value="TreeGrafter"/>
</dbReference>
<keyword evidence="1 7" id="KW-0645">Protease</keyword>
<proteinExistence type="predicted"/>
<dbReference type="SMART" id="SM00232">
    <property type="entry name" value="JAB_MPN"/>
    <property type="match status" value="1"/>
</dbReference>
<keyword evidence="3" id="KW-0378">Hydrolase</keyword>
<dbReference type="PANTHER" id="PTHR34858">
    <property type="entry name" value="CYSO-CYSTEINE PEPTIDASE"/>
    <property type="match status" value="1"/>
</dbReference>
<dbReference type="Proteomes" id="UP000000663">
    <property type="component" value="Chromosome"/>
</dbReference>
<dbReference type="SUPFAM" id="SSF102712">
    <property type="entry name" value="JAB1/MPN domain"/>
    <property type="match status" value="1"/>
</dbReference>
<evidence type="ECO:0000256" key="4">
    <source>
        <dbReference type="ARBA" id="ARBA00022833"/>
    </source>
</evidence>
<dbReference type="PROSITE" id="PS50249">
    <property type="entry name" value="MPN"/>
    <property type="match status" value="1"/>
</dbReference>
<dbReference type="CDD" id="cd08070">
    <property type="entry name" value="MPN_like"/>
    <property type="match status" value="1"/>
</dbReference>
<dbReference type="Pfam" id="PF14464">
    <property type="entry name" value="Prok-JAB"/>
    <property type="match status" value="1"/>
</dbReference>
<dbReference type="EMBL" id="AM114193">
    <property type="protein sequence ID" value="CAJ37846.1"/>
    <property type="molecule type" value="Genomic_DNA"/>
</dbReference>
<dbReference type="InterPro" id="IPR000555">
    <property type="entry name" value="JAMM/MPN+_dom"/>
</dbReference>
<dbReference type="PANTHER" id="PTHR34858:SF1">
    <property type="entry name" value="CYSO-CYSTEINE PEPTIDASE"/>
    <property type="match status" value="1"/>
</dbReference>
<dbReference type="eggNOG" id="arCOG01138">
    <property type="taxonomic scope" value="Archaea"/>
</dbReference>
<dbReference type="InterPro" id="IPR037518">
    <property type="entry name" value="MPN"/>
</dbReference>
<keyword evidence="2" id="KW-0479">Metal-binding</keyword>
<evidence type="ECO:0000313" key="8">
    <source>
        <dbReference type="Proteomes" id="UP000000663"/>
    </source>
</evidence>
<evidence type="ECO:0000256" key="3">
    <source>
        <dbReference type="ARBA" id="ARBA00022801"/>
    </source>
</evidence>
<evidence type="ECO:0000256" key="1">
    <source>
        <dbReference type="ARBA" id="ARBA00022670"/>
    </source>
</evidence>
<dbReference type="InterPro" id="IPR028090">
    <property type="entry name" value="JAB_dom_prok"/>
</dbReference>
<dbReference type="Gene3D" id="3.40.140.10">
    <property type="entry name" value="Cytidine Deaminase, domain 2"/>
    <property type="match status" value="1"/>
</dbReference>
<evidence type="ECO:0000259" key="6">
    <source>
        <dbReference type="PROSITE" id="PS50249"/>
    </source>
</evidence>
<reference evidence="7 8" key="1">
    <citation type="journal article" date="2006" name="Science">
        <title>Genome of rice cluster I archaea -- the key methane producers in the rice rhizosphere.</title>
        <authorList>
            <person name="Erkel C."/>
            <person name="Kube M."/>
            <person name="Reinhardt R."/>
            <person name="Liesack W."/>
        </authorList>
    </citation>
    <scope>NUCLEOTIDE SEQUENCE [LARGE SCALE GENOMIC DNA]</scope>
    <source>
        <strain evidence="8">DSM 22066 / NBRC 105507 / MRE50</strain>
    </source>
</reference>
<dbReference type="GO" id="GO:0006508">
    <property type="term" value="P:proteolysis"/>
    <property type="evidence" value="ECO:0007669"/>
    <property type="project" value="UniProtKB-KW"/>
</dbReference>
<accession>Q0W197</accession>
<protein>
    <submittedName>
        <fullName evidence="7">Predicted protease (Mov34 family)</fullName>
    </submittedName>
</protein>
<dbReference type="STRING" id="351160.RRC67"/>
<dbReference type="InterPro" id="IPR051929">
    <property type="entry name" value="VirAsm_ModProt"/>
</dbReference>
<evidence type="ECO:0000256" key="2">
    <source>
        <dbReference type="ARBA" id="ARBA00022723"/>
    </source>
</evidence>
<keyword evidence="8" id="KW-1185">Reference proteome</keyword>
<organism evidence="7 8">
    <name type="scientific">Methanocella arvoryzae (strain DSM 22066 / NBRC 105507 / MRE50)</name>
    <dbReference type="NCBI Taxonomy" id="351160"/>
    <lineage>
        <taxon>Archaea</taxon>
        <taxon>Methanobacteriati</taxon>
        <taxon>Methanobacteriota</taxon>
        <taxon>Stenosarchaea group</taxon>
        <taxon>Methanomicrobia</taxon>
        <taxon>Methanocellales</taxon>
        <taxon>Methanocellaceae</taxon>
        <taxon>Methanocella</taxon>
    </lineage>
</organism>
<gene>
    <name evidence="7" type="ORF">RRC67</name>
</gene>
<evidence type="ECO:0000313" key="7">
    <source>
        <dbReference type="EMBL" id="CAJ37846.1"/>
    </source>
</evidence>
<dbReference type="KEGG" id="rci:RRC67"/>
<evidence type="ECO:0000256" key="5">
    <source>
        <dbReference type="ARBA" id="ARBA00023049"/>
    </source>
</evidence>
<feature type="domain" description="MPN" evidence="6">
    <location>
        <begin position="1"/>
        <end position="119"/>
    </location>
</feature>
<dbReference type="GO" id="GO:0008270">
    <property type="term" value="F:zinc ion binding"/>
    <property type="evidence" value="ECO:0007669"/>
    <property type="project" value="TreeGrafter"/>
</dbReference>
<dbReference type="AlphaFoldDB" id="Q0W197"/>
<keyword evidence="5" id="KW-0482">Metalloprotease</keyword>
<name>Q0W197_METAR</name>
<sequence>MRKDAQARKPEEACGLLIGRQEGDKAIVTEVVPMANVSRSPERFSIDSEEMYAVLQEAEDKGMTVLGSYHSHPSGHVPSCLDAKYMQHTSYVWMIVPDTGNVRAYVFQDGVKEMRMEEA</sequence>